<dbReference type="PANTHER" id="PTHR11028">
    <property type="entry name" value="VACUOLAR ATP SYNTHASE SUBUNIT AC39"/>
    <property type="match status" value="1"/>
</dbReference>
<dbReference type="AlphaFoldDB" id="A0A7J8YZI9"/>
<dbReference type="GO" id="GO:0046961">
    <property type="term" value="F:proton-transporting ATPase activity, rotational mechanism"/>
    <property type="evidence" value="ECO:0007669"/>
    <property type="project" value="InterPro"/>
</dbReference>
<dbReference type="EMBL" id="JABEZV010000001">
    <property type="protein sequence ID" value="MBA0704998.1"/>
    <property type="molecule type" value="Genomic_DNA"/>
</dbReference>
<name>A0A7J8YZI9_9ROSI</name>
<sequence length="85" mass="9674">MGSHFNFIICFAEPSPLHTTTIVEKCTLKLVDEYKHMLCQATEPLSTFLEYITYVKILSVNCLNLVVRPQRSCLTSLPLRLTEGL</sequence>
<protein>
    <submittedName>
        <fullName evidence="1">Uncharacterized protein</fullName>
    </submittedName>
</protein>
<accession>A0A7J8YZI9</accession>
<dbReference type="Proteomes" id="UP000593574">
    <property type="component" value="Unassembled WGS sequence"/>
</dbReference>
<gene>
    <name evidence="1" type="ORF">Golax_017218</name>
</gene>
<comment type="caution">
    <text evidence="1">The sequence shown here is derived from an EMBL/GenBank/DDBJ whole genome shotgun (WGS) entry which is preliminary data.</text>
</comment>
<proteinExistence type="predicted"/>
<evidence type="ECO:0000313" key="1">
    <source>
        <dbReference type="EMBL" id="MBA0704998.1"/>
    </source>
</evidence>
<organism evidence="1 2">
    <name type="scientific">Gossypium laxum</name>
    <dbReference type="NCBI Taxonomy" id="34288"/>
    <lineage>
        <taxon>Eukaryota</taxon>
        <taxon>Viridiplantae</taxon>
        <taxon>Streptophyta</taxon>
        <taxon>Embryophyta</taxon>
        <taxon>Tracheophyta</taxon>
        <taxon>Spermatophyta</taxon>
        <taxon>Magnoliopsida</taxon>
        <taxon>eudicotyledons</taxon>
        <taxon>Gunneridae</taxon>
        <taxon>Pentapetalae</taxon>
        <taxon>rosids</taxon>
        <taxon>malvids</taxon>
        <taxon>Malvales</taxon>
        <taxon>Malvaceae</taxon>
        <taxon>Malvoideae</taxon>
        <taxon>Gossypium</taxon>
    </lineage>
</organism>
<dbReference type="GO" id="GO:0033179">
    <property type="term" value="C:proton-transporting V-type ATPase, V0 domain"/>
    <property type="evidence" value="ECO:0007669"/>
    <property type="project" value="InterPro"/>
</dbReference>
<reference evidence="1 2" key="1">
    <citation type="journal article" date="2019" name="Genome Biol. Evol.">
        <title>Insights into the evolution of the New World diploid cottons (Gossypium, subgenus Houzingenia) based on genome sequencing.</title>
        <authorList>
            <person name="Grover C.E."/>
            <person name="Arick M.A. 2nd"/>
            <person name="Thrash A."/>
            <person name="Conover J.L."/>
            <person name="Sanders W.S."/>
            <person name="Peterson D.G."/>
            <person name="Frelichowski J.E."/>
            <person name="Scheffler J.A."/>
            <person name="Scheffler B.E."/>
            <person name="Wendel J.F."/>
        </authorList>
    </citation>
    <scope>NUCLEOTIDE SEQUENCE [LARGE SCALE GENOMIC DNA]</scope>
    <source>
        <strain evidence="1">4</strain>
        <tissue evidence="1">Leaf</tissue>
    </source>
</reference>
<keyword evidence="2" id="KW-1185">Reference proteome</keyword>
<dbReference type="InterPro" id="IPR016727">
    <property type="entry name" value="ATPase_V0-cplx_dsu"/>
</dbReference>
<evidence type="ECO:0000313" key="2">
    <source>
        <dbReference type="Proteomes" id="UP000593574"/>
    </source>
</evidence>